<dbReference type="Proteomes" id="UP000238916">
    <property type="component" value="Unassembled WGS sequence"/>
</dbReference>
<keyword evidence="6 9" id="KW-0733">Signal recognition particle</keyword>
<dbReference type="InterPro" id="IPR004125">
    <property type="entry name" value="Signal_recog_particle_SRP54_M"/>
</dbReference>
<dbReference type="GO" id="GO:0048500">
    <property type="term" value="C:signal recognition particle"/>
    <property type="evidence" value="ECO:0007669"/>
    <property type="project" value="UniProtKB-UniRule"/>
</dbReference>
<feature type="domain" description="Signal recognition particle SRP54 helical bundle" evidence="13">
    <location>
        <begin position="11"/>
        <end position="96"/>
    </location>
</feature>
<sequence length="463" mass="50909">MWIKSKAVTGMFQGLSDKLQETFKRLKGKGKLKEADVNEAMREVRVALLEADVNFKVVKDFVAKVKERSIGQEVLESLSPAQYVIKIVHEEMIELMGGATGKILIASKPPTVILLIGLQGAGKTTHAAKLANMLKKQGKHPLLVACDIYRPAAIKQLQVLGEQLKVPVFSMGQENPVEIAKASIKHANSNGQDVVIIDTAGRLHINEELMTELRDIKAAVKPHEILLVVDAMTGQDAVNVAESFHRELGLDGVILTKLDGDTRGGAALSIKAVTGCTVKFAGTGEKMDALESFHPDRMASRILGMGDVLTLIEKAQESFDEKKAKEMEQKLRKQEFTLEDFLDQMQQMKKMGPLSSILEMIPGVGKQLKDVQIDEKDTAHLEAIIRSMTIEERRKPIVIKDSRKKRIAKGSGTSVQDVGRLLKQFEQMQKMMKQFASPGAMGMLGGGKKGKKGKKPGMRFPLP</sequence>
<dbReference type="InterPro" id="IPR027417">
    <property type="entry name" value="P-loop_NTPase"/>
</dbReference>
<evidence type="ECO:0000313" key="15">
    <source>
        <dbReference type="Proteomes" id="UP000238916"/>
    </source>
</evidence>
<comment type="similarity">
    <text evidence="1 9">Belongs to the GTP-binding SRP family. SRP54 subfamily.</text>
</comment>
<comment type="function">
    <text evidence="9">Involved in targeting and insertion of nascent membrane proteins into the cytoplasmic membrane. Binds to the hydrophobic signal sequence of the ribosome-nascent chain (RNC) as it emerges from the ribosomes. The SRP-RNC complex is then targeted to the cytoplasmic membrane where it interacts with the SRP receptor FtsY.</text>
</comment>
<dbReference type="SUPFAM" id="SSF47446">
    <property type="entry name" value="Signal peptide-binding domain"/>
    <property type="match status" value="1"/>
</dbReference>
<comment type="catalytic activity">
    <reaction evidence="8 9">
        <text>GTP + H2O = GDP + phosphate + H(+)</text>
        <dbReference type="Rhea" id="RHEA:19669"/>
        <dbReference type="ChEBI" id="CHEBI:15377"/>
        <dbReference type="ChEBI" id="CHEBI:15378"/>
        <dbReference type="ChEBI" id="CHEBI:37565"/>
        <dbReference type="ChEBI" id="CHEBI:43474"/>
        <dbReference type="ChEBI" id="CHEBI:58189"/>
        <dbReference type="EC" id="3.6.5.4"/>
    </reaction>
</comment>
<keyword evidence="2 9" id="KW-0547">Nucleotide-binding</keyword>
<dbReference type="NCBIfam" id="TIGR00959">
    <property type="entry name" value="ffh"/>
    <property type="match status" value="1"/>
</dbReference>
<dbReference type="Pfam" id="PF02978">
    <property type="entry name" value="SRP_SPB"/>
    <property type="match status" value="1"/>
</dbReference>
<dbReference type="InterPro" id="IPR004780">
    <property type="entry name" value="SRP"/>
</dbReference>
<evidence type="ECO:0000256" key="8">
    <source>
        <dbReference type="ARBA" id="ARBA00048027"/>
    </source>
</evidence>
<dbReference type="GO" id="GO:0006614">
    <property type="term" value="P:SRP-dependent cotranslational protein targeting to membrane"/>
    <property type="evidence" value="ECO:0007669"/>
    <property type="project" value="InterPro"/>
</dbReference>
<comment type="subunit">
    <text evidence="9">Part of the signal recognition particle protein translocation system, which is composed of SRP and FtsY.</text>
</comment>
<evidence type="ECO:0000256" key="5">
    <source>
        <dbReference type="ARBA" id="ARBA00023134"/>
    </source>
</evidence>
<comment type="subcellular location">
    <subcellularLocation>
        <location evidence="9">Cytoplasm</location>
    </subcellularLocation>
    <text evidence="9">The SRP-RNC complex is targeted to the cytoplasmic membrane.</text>
</comment>
<dbReference type="InterPro" id="IPR013822">
    <property type="entry name" value="Signal_recog_particl_SRP54_hlx"/>
</dbReference>
<comment type="domain">
    <text evidence="9">Composed of three domains: the N-terminal N domain, which is responsible for interactions with the ribosome, the central G domain, which binds GTP, and the C-terminal M domain, which binds the RNA and the signal sequence of the RNC.</text>
</comment>
<feature type="region of interest" description="Disordered" evidence="10">
    <location>
        <begin position="438"/>
        <end position="463"/>
    </location>
</feature>
<dbReference type="PANTHER" id="PTHR11564:SF5">
    <property type="entry name" value="SIGNAL RECOGNITION PARTICLE SUBUNIT SRP54"/>
    <property type="match status" value="1"/>
</dbReference>
<dbReference type="Pfam" id="PF00448">
    <property type="entry name" value="SRP54"/>
    <property type="match status" value="1"/>
</dbReference>
<dbReference type="SMART" id="SM00382">
    <property type="entry name" value="AAA"/>
    <property type="match status" value="1"/>
</dbReference>
<dbReference type="SMART" id="SM00963">
    <property type="entry name" value="SRP54_N"/>
    <property type="match status" value="1"/>
</dbReference>
<dbReference type="CDD" id="cd18539">
    <property type="entry name" value="SRP_G"/>
    <property type="match status" value="1"/>
</dbReference>
<dbReference type="Gene3D" id="1.20.120.140">
    <property type="entry name" value="Signal recognition particle SRP54, nucleotide-binding domain"/>
    <property type="match status" value="1"/>
</dbReference>
<feature type="binding site" evidence="9">
    <location>
        <begin position="256"/>
        <end position="259"/>
    </location>
    <ligand>
        <name>GTP</name>
        <dbReference type="ChEBI" id="CHEBI:37565"/>
    </ligand>
</feature>
<accession>A0A2U3LSX3</accession>
<evidence type="ECO:0000256" key="1">
    <source>
        <dbReference type="ARBA" id="ARBA00005450"/>
    </source>
</evidence>
<feature type="domain" description="AAA+ ATPase" evidence="11">
    <location>
        <begin position="109"/>
        <end position="255"/>
    </location>
</feature>
<gene>
    <name evidence="9 14" type="primary">ffh</name>
    <name evidence="14" type="ORF">SBF1_800054</name>
</gene>
<feature type="domain" description="SRP54-type proteins GTP-binding" evidence="12">
    <location>
        <begin position="110"/>
        <end position="304"/>
    </location>
</feature>
<evidence type="ECO:0000259" key="13">
    <source>
        <dbReference type="SMART" id="SM00963"/>
    </source>
</evidence>
<dbReference type="GO" id="GO:0003924">
    <property type="term" value="F:GTPase activity"/>
    <property type="evidence" value="ECO:0007669"/>
    <property type="project" value="UniProtKB-UniRule"/>
</dbReference>
<feature type="binding site" evidence="9">
    <location>
        <begin position="198"/>
        <end position="202"/>
    </location>
    <ligand>
        <name>GTP</name>
        <dbReference type="ChEBI" id="CHEBI:37565"/>
    </ligand>
</feature>
<keyword evidence="5 9" id="KW-0342">GTP-binding</keyword>
<protein>
    <recommendedName>
        <fullName evidence="9">Signal recognition particle protein</fullName>
        <ecNumber evidence="9">3.6.5.4</ecNumber>
    </recommendedName>
    <alternativeName>
        <fullName evidence="9">Fifty-four homolog</fullName>
    </alternativeName>
</protein>
<keyword evidence="4 9" id="KW-0694">RNA-binding</keyword>
<evidence type="ECO:0000256" key="9">
    <source>
        <dbReference type="HAMAP-Rule" id="MF_00306"/>
    </source>
</evidence>
<dbReference type="EC" id="3.6.5.4" evidence="9"/>
<evidence type="ECO:0000259" key="12">
    <source>
        <dbReference type="SMART" id="SM00962"/>
    </source>
</evidence>
<keyword evidence="9" id="KW-0963">Cytoplasm</keyword>
<dbReference type="PANTHER" id="PTHR11564">
    <property type="entry name" value="SIGNAL RECOGNITION PARTICLE 54K PROTEIN SRP54"/>
    <property type="match status" value="1"/>
</dbReference>
<evidence type="ECO:0000256" key="3">
    <source>
        <dbReference type="ARBA" id="ARBA00022801"/>
    </source>
</evidence>
<feature type="compositionally biased region" description="Basic residues" evidence="10">
    <location>
        <begin position="448"/>
        <end position="457"/>
    </location>
</feature>
<dbReference type="AlphaFoldDB" id="A0A2U3LSX3"/>
<dbReference type="FunFam" id="3.40.50.300:FF:000022">
    <property type="entry name" value="Signal recognition particle 54 kDa subunit"/>
    <property type="match status" value="1"/>
</dbReference>
<reference evidence="15" key="1">
    <citation type="submission" date="2018-02" db="EMBL/GenBank/DDBJ databases">
        <authorList>
            <person name="Hausmann B."/>
        </authorList>
    </citation>
    <scope>NUCLEOTIDE SEQUENCE [LARGE SCALE GENOMIC DNA]</scope>
    <source>
        <strain evidence="15">Peat soil MAG SbF1</strain>
    </source>
</reference>
<dbReference type="Gene3D" id="1.10.260.30">
    <property type="entry name" value="Signal recognition particle, SRP54 subunit, M-domain"/>
    <property type="match status" value="1"/>
</dbReference>
<evidence type="ECO:0000256" key="10">
    <source>
        <dbReference type="SAM" id="MobiDB-lite"/>
    </source>
</evidence>
<dbReference type="InterPro" id="IPR003593">
    <property type="entry name" value="AAA+_ATPase"/>
</dbReference>
<evidence type="ECO:0000256" key="4">
    <source>
        <dbReference type="ARBA" id="ARBA00022884"/>
    </source>
</evidence>
<dbReference type="GO" id="GO:0005525">
    <property type="term" value="F:GTP binding"/>
    <property type="evidence" value="ECO:0007669"/>
    <property type="project" value="UniProtKB-UniRule"/>
</dbReference>
<dbReference type="SMART" id="SM00962">
    <property type="entry name" value="SRP54"/>
    <property type="match status" value="1"/>
</dbReference>
<organism evidence="14 15">
    <name type="scientific">Candidatus Desulfosporosinus infrequens</name>
    <dbReference type="NCBI Taxonomy" id="2043169"/>
    <lineage>
        <taxon>Bacteria</taxon>
        <taxon>Bacillati</taxon>
        <taxon>Bacillota</taxon>
        <taxon>Clostridia</taxon>
        <taxon>Eubacteriales</taxon>
        <taxon>Desulfitobacteriaceae</taxon>
        <taxon>Desulfosporosinus</taxon>
    </lineage>
</organism>
<proteinExistence type="inferred from homology"/>
<dbReference type="GO" id="GO:0008312">
    <property type="term" value="F:7S RNA binding"/>
    <property type="evidence" value="ECO:0007669"/>
    <property type="project" value="InterPro"/>
</dbReference>
<keyword evidence="7 9" id="KW-0687">Ribonucleoprotein</keyword>
<evidence type="ECO:0000256" key="7">
    <source>
        <dbReference type="ARBA" id="ARBA00023274"/>
    </source>
</evidence>
<evidence type="ECO:0000259" key="11">
    <source>
        <dbReference type="SMART" id="SM00382"/>
    </source>
</evidence>
<dbReference type="InterPro" id="IPR022941">
    <property type="entry name" value="SRP54"/>
</dbReference>
<dbReference type="HAMAP" id="MF_00306">
    <property type="entry name" value="SRP54"/>
    <property type="match status" value="1"/>
</dbReference>
<evidence type="ECO:0000256" key="6">
    <source>
        <dbReference type="ARBA" id="ARBA00023135"/>
    </source>
</evidence>
<dbReference type="InterPro" id="IPR000897">
    <property type="entry name" value="SRP54_GTPase_dom"/>
</dbReference>
<feature type="binding site" evidence="9">
    <location>
        <begin position="117"/>
        <end position="124"/>
    </location>
    <ligand>
        <name>GTP</name>
        <dbReference type="ChEBI" id="CHEBI:37565"/>
    </ligand>
</feature>
<dbReference type="InterPro" id="IPR042101">
    <property type="entry name" value="SRP54_N_sf"/>
</dbReference>
<name>A0A2U3LSX3_9FIRM</name>
<dbReference type="SUPFAM" id="SSF52540">
    <property type="entry name" value="P-loop containing nucleoside triphosphate hydrolases"/>
    <property type="match status" value="1"/>
</dbReference>
<dbReference type="Gene3D" id="3.40.50.300">
    <property type="entry name" value="P-loop containing nucleotide triphosphate hydrolases"/>
    <property type="match status" value="1"/>
</dbReference>
<keyword evidence="3 9" id="KW-0378">Hydrolase</keyword>
<evidence type="ECO:0000256" key="2">
    <source>
        <dbReference type="ARBA" id="ARBA00022741"/>
    </source>
</evidence>
<dbReference type="InterPro" id="IPR036891">
    <property type="entry name" value="Signal_recog_part_SRP54_M_sf"/>
</dbReference>
<dbReference type="EMBL" id="OMOF01000779">
    <property type="protein sequence ID" value="SPF54956.1"/>
    <property type="molecule type" value="Genomic_DNA"/>
</dbReference>
<dbReference type="Pfam" id="PF02881">
    <property type="entry name" value="SRP54_N"/>
    <property type="match status" value="1"/>
</dbReference>
<evidence type="ECO:0000313" key="14">
    <source>
        <dbReference type="EMBL" id="SPF54956.1"/>
    </source>
</evidence>